<dbReference type="CDD" id="cd12172">
    <property type="entry name" value="PGDH_like_2"/>
    <property type="match status" value="1"/>
</dbReference>
<comment type="caution">
    <text evidence="7">The sequence shown here is derived from an EMBL/GenBank/DDBJ whole genome shotgun (WGS) entry which is preliminary data.</text>
</comment>
<keyword evidence="2 4" id="KW-0560">Oxidoreductase</keyword>
<evidence type="ECO:0000313" key="7">
    <source>
        <dbReference type="EMBL" id="GGL56180.1"/>
    </source>
</evidence>
<dbReference type="SUPFAM" id="SSF51735">
    <property type="entry name" value="NAD(P)-binding Rossmann-fold domains"/>
    <property type="match status" value="1"/>
</dbReference>
<organism evidence="7 8">
    <name type="scientific">Sporolactobacillus putidus</name>
    <dbReference type="NCBI Taxonomy" id="492735"/>
    <lineage>
        <taxon>Bacteria</taxon>
        <taxon>Bacillati</taxon>
        <taxon>Bacillota</taxon>
        <taxon>Bacilli</taxon>
        <taxon>Bacillales</taxon>
        <taxon>Sporolactobacillaceae</taxon>
        <taxon>Sporolactobacillus</taxon>
    </lineage>
</organism>
<dbReference type="PANTHER" id="PTHR42789">
    <property type="entry name" value="D-ISOMER SPECIFIC 2-HYDROXYACID DEHYDROGENASE FAMILY PROTEIN (AFU_ORTHOLOGUE AFUA_6G10090)"/>
    <property type="match status" value="1"/>
</dbReference>
<dbReference type="InterPro" id="IPR050857">
    <property type="entry name" value="D-2-hydroxyacid_DH"/>
</dbReference>
<dbReference type="Pfam" id="PF02826">
    <property type="entry name" value="2-Hacid_dh_C"/>
    <property type="match status" value="1"/>
</dbReference>
<dbReference type="InterPro" id="IPR036291">
    <property type="entry name" value="NAD(P)-bd_dom_sf"/>
</dbReference>
<dbReference type="RefSeq" id="WP_188803006.1">
    <property type="nucleotide sequence ID" value="NZ_BMOK01000008.1"/>
</dbReference>
<dbReference type="InterPro" id="IPR006139">
    <property type="entry name" value="D-isomer_2_OHA_DH_cat_dom"/>
</dbReference>
<evidence type="ECO:0000256" key="2">
    <source>
        <dbReference type="ARBA" id="ARBA00023002"/>
    </source>
</evidence>
<dbReference type="PROSITE" id="PS00671">
    <property type="entry name" value="D_2_HYDROXYACID_DH_3"/>
    <property type="match status" value="1"/>
</dbReference>
<reference evidence="7" key="2">
    <citation type="submission" date="2020-09" db="EMBL/GenBank/DDBJ databases">
        <authorList>
            <person name="Sun Q."/>
            <person name="Ohkuma M."/>
        </authorList>
    </citation>
    <scope>NUCLEOTIDE SEQUENCE</scope>
    <source>
        <strain evidence="7">JCM 15325</strain>
    </source>
</reference>
<evidence type="ECO:0000259" key="5">
    <source>
        <dbReference type="Pfam" id="PF00389"/>
    </source>
</evidence>
<proteinExistence type="inferred from homology"/>
<dbReference type="InterPro" id="IPR006140">
    <property type="entry name" value="D-isomer_DH_NAD-bd"/>
</dbReference>
<sequence>MKVLFCVGKSYFPIYQTMVHQLEEAGADVTCLMYDQAQNKETIKKNISDAEIYITAVAPADQEVIDAAPQLKYILKTGTGLDNVDVDYASGKGIFVSNAPGENATSVAELAIGLMIGISRKIPQLDKKTKDGVWIHSKGYECCGKTLGIIGFGSIGMKIAKFAGAFDMKVIVFGNYKDHEVANRLGASFVELDQLLEDADYIVVSTALTKSNYHLIDEQAIGKMQPSAFLINISRGAIIDEQALFEALRQKKICGAALDVFESEPPKEKLPDLDNLIATPHIGGMTQESVNRVAGVTVENIRRFIHQESPQYVVNLKELEETHKL</sequence>
<dbReference type="PANTHER" id="PTHR42789:SF1">
    <property type="entry name" value="D-ISOMER SPECIFIC 2-HYDROXYACID DEHYDROGENASE FAMILY PROTEIN (AFU_ORTHOLOGUE AFUA_6G10090)"/>
    <property type="match status" value="1"/>
</dbReference>
<comment type="similarity">
    <text evidence="1 4">Belongs to the D-isomer specific 2-hydroxyacid dehydrogenase family.</text>
</comment>
<dbReference type="SUPFAM" id="SSF52283">
    <property type="entry name" value="Formate/glycerate dehydrogenase catalytic domain-like"/>
    <property type="match status" value="1"/>
</dbReference>
<protein>
    <submittedName>
        <fullName evidence="7">4-phosphoerythronate dehydrogenase</fullName>
    </submittedName>
</protein>
<feature type="domain" description="D-isomer specific 2-hydroxyacid dehydrogenase catalytic" evidence="5">
    <location>
        <begin position="19"/>
        <end position="315"/>
    </location>
</feature>
<keyword evidence="3" id="KW-0520">NAD</keyword>
<accession>A0A917W151</accession>
<name>A0A917W151_9BACL</name>
<evidence type="ECO:0000313" key="8">
    <source>
        <dbReference type="Proteomes" id="UP000654670"/>
    </source>
</evidence>
<evidence type="ECO:0000259" key="6">
    <source>
        <dbReference type="Pfam" id="PF02826"/>
    </source>
</evidence>
<dbReference type="Proteomes" id="UP000654670">
    <property type="component" value="Unassembled WGS sequence"/>
</dbReference>
<dbReference type="Gene3D" id="3.40.50.720">
    <property type="entry name" value="NAD(P)-binding Rossmann-like Domain"/>
    <property type="match status" value="2"/>
</dbReference>
<evidence type="ECO:0000256" key="4">
    <source>
        <dbReference type="RuleBase" id="RU003719"/>
    </source>
</evidence>
<evidence type="ECO:0000256" key="1">
    <source>
        <dbReference type="ARBA" id="ARBA00005854"/>
    </source>
</evidence>
<evidence type="ECO:0000256" key="3">
    <source>
        <dbReference type="ARBA" id="ARBA00023027"/>
    </source>
</evidence>
<reference evidence="7" key="1">
    <citation type="journal article" date="2014" name="Int. J. Syst. Evol. Microbiol.">
        <title>Complete genome sequence of Corynebacterium casei LMG S-19264T (=DSM 44701T), isolated from a smear-ripened cheese.</title>
        <authorList>
            <consortium name="US DOE Joint Genome Institute (JGI-PGF)"/>
            <person name="Walter F."/>
            <person name="Albersmeier A."/>
            <person name="Kalinowski J."/>
            <person name="Ruckert C."/>
        </authorList>
    </citation>
    <scope>NUCLEOTIDE SEQUENCE</scope>
    <source>
        <strain evidence="7">JCM 15325</strain>
    </source>
</reference>
<dbReference type="GO" id="GO:0016616">
    <property type="term" value="F:oxidoreductase activity, acting on the CH-OH group of donors, NAD or NADP as acceptor"/>
    <property type="evidence" value="ECO:0007669"/>
    <property type="project" value="InterPro"/>
</dbReference>
<feature type="domain" description="D-isomer specific 2-hydroxyacid dehydrogenase NAD-binding" evidence="6">
    <location>
        <begin position="112"/>
        <end position="283"/>
    </location>
</feature>
<gene>
    <name evidence="7" type="ORF">GCM10007968_20330</name>
</gene>
<dbReference type="FunFam" id="3.40.50.720:FF:000203">
    <property type="entry name" value="D-3-phosphoglycerate dehydrogenase (SerA)"/>
    <property type="match status" value="1"/>
</dbReference>
<dbReference type="InterPro" id="IPR029753">
    <property type="entry name" value="D-isomer_DH_CS"/>
</dbReference>
<keyword evidence="8" id="KW-1185">Reference proteome</keyword>
<dbReference type="GO" id="GO:0051287">
    <property type="term" value="F:NAD binding"/>
    <property type="evidence" value="ECO:0007669"/>
    <property type="project" value="InterPro"/>
</dbReference>
<dbReference type="EMBL" id="BMOK01000008">
    <property type="protein sequence ID" value="GGL56180.1"/>
    <property type="molecule type" value="Genomic_DNA"/>
</dbReference>
<dbReference type="AlphaFoldDB" id="A0A917W151"/>
<dbReference type="Pfam" id="PF00389">
    <property type="entry name" value="2-Hacid_dh"/>
    <property type="match status" value="1"/>
</dbReference>